<gene>
    <name evidence="2" type="ORF">GJ700_10850</name>
</gene>
<dbReference type="NCBIfam" id="NF047641">
    <property type="entry name" value="FFLEE_fam"/>
    <property type="match status" value="1"/>
</dbReference>
<dbReference type="AlphaFoldDB" id="A0A7X2LSR2"/>
<reference evidence="2 3" key="1">
    <citation type="submission" date="2019-11" db="EMBL/GenBank/DDBJ databases">
        <title>Novel species isolated from a subtropical stream in China.</title>
        <authorList>
            <person name="Lu H."/>
        </authorList>
    </citation>
    <scope>NUCLEOTIDE SEQUENCE [LARGE SCALE GENOMIC DNA]</scope>
    <source>
        <strain evidence="2 3">FT92W</strain>
    </source>
</reference>
<evidence type="ECO:0000259" key="1">
    <source>
        <dbReference type="Pfam" id="PF26621"/>
    </source>
</evidence>
<accession>A0A7X2LSR2</accession>
<organism evidence="2 3">
    <name type="scientific">Pseudoduganella rivuli</name>
    <dbReference type="NCBI Taxonomy" id="2666085"/>
    <lineage>
        <taxon>Bacteria</taxon>
        <taxon>Pseudomonadati</taxon>
        <taxon>Pseudomonadota</taxon>
        <taxon>Betaproteobacteria</taxon>
        <taxon>Burkholderiales</taxon>
        <taxon>Oxalobacteraceae</taxon>
        <taxon>Telluria group</taxon>
        <taxon>Pseudoduganella</taxon>
    </lineage>
</organism>
<dbReference type="InterPro" id="IPR058511">
    <property type="entry name" value="DUF8198"/>
</dbReference>
<dbReference type="RefSeq" id="WP_154373562.1">
    <property type="nucleotide sequence ID" value="NZ_WKJJ01000006.1"/>
</dbReference>
<dbReference type="InterPro" id="IPR058063">
    <property type="entry name" value="FFLEE_fam"/>
</dbReference>
<dbReference type="EMBL" id="WKJJ01000006">
    <property type="protein sequence ID" value="MRV72213.1"/>
    <property type="molecule type" value="Genomic_DNA"/>
</dbReference>
<dbReference type="Pfam" id="PF26621">
    <property type="entry name" value="DUF8198"/>
    <property type="match status" value="1"/>
</dbReference>
<dbReference type="Proteomes" id="UP000446768">
    <property type="component" value="Unassembled WGS sequence"/>
</dbReference>
<feature type="domain" description="DUF8198" evidence="1">
    <location>
        <begin position="21"/>
        <end position="227"/>
    </location>
</feature>
<keyword evidence="3" id="KW-1185">Reference proteome</keyword>
<name>A0A7X2LSR2_9BURK</name>
<protein>
    <recommendedName>
        <fullName evidence="1">DUF8198 domain-containing protein</fullName>
    </recommendedName>
</protein>
<evidence type="ECO:0000313" key="2">
    <source>
        <dbReference type="EMBL" id="MRV72213.1"/>
    </source>
</evidence>
<evidence type="ECO:0000313" key="3">
    <source>
        <dbReference type="Proteomes" id="UP000446768"/>
    </source>
</evidence>
<proteinExistence type="predicted"/>
<sequence>MKKKNPLSPLETQLRDARLERQAAGNDPALKSARLALKTFQSQRLAATHADLMRGDTHDAVMFFLDELYGTHDLSQRDVDLERIAPTMLRVLPADALQTMTDAMSLDALAERLDTAMARLLGPEFTEQQYIEAYRQAMTRADRERQLDLVQKLGESLSELVRIPMLYGTLVLMRGPAKLAGLGSLQRFLERGFNAFRKMKKPLEFVDTITRREREILERSYRGDAAPFGSSPARMRDSMQG</sequence>
<comment type="caution">
    <text evidence="2">The sequence shown here is derived from an EMBL/GenBank/DDBJ whole genome shotgun (WGS) entry which is preliminary data.</text>
</comment>